<dbReference type="WBParaSite" id="Pan_g14174.t1">
    <property type="protein sequence ID" value="Pan_g14174.t1"/>
    <property type="gene ID" value="Pan_g14174"/>
</dbReference>
<feature type="domain" description="Ubiquitin-like" evidence="1">
    <location>
        <begin position="63"/>
        <end position="111"/>
    </location>
</feature>
<dbReference type="InterPro" id="IPR036533">
    <property type="entry name" value="BAG_dom_sf"/>
</dbReference>
<dbReference type="AlphaFoldDB" id="A0A7E4UXZ7"/>
<keyword evidence="2" id="KW-1185">Reference proteome</keyword>
<evidence type="ECO:0000259" key="1">
    <source>
        <dbReference type="PROSITE" id="PS50053"/>
    </source>
</evidence>
<dbReference type="SUPFAM" id="SSF63491">
    <property type="entry name" value="BAG domain"/>
    <property type="match status" value="1"/>
</dbReference>
<reference evidence="2" key="1">
    <citation type="journal article" date="2013" name="Genetics">
        <title>The draft genome and transcriptome of Panagrellus redivivus are shaped by the harsh demands of a free-living lifestyle.</title>
        <authorList>
            <person name="Srinivasan J."/>
            <person name="Dillman A.R."/>
            <person name="Macchietto M.G."/>
            <person name="Heikkinen L."/>
            <person name="Lakso M."/>
            <person name="Fracchia K.M."/>
            <person name="Antoshechkin I."/>
            <person name="Mortazavi A."/>
            <person name="Wong G."/>
            <person name="Sternberg P.W."/>
        </authorList>
    </citation>
    <scope>NUCLEOTIDE SEQUENCE [LARGE SCALE GENOMIC DNA]</scope>
    <source>
        <strain evidence="2">MT8872</strain>
    </source>
</reference>
<name>A0A7E4UXZ7_PANRE</name>
<dbReference type="GO" id="GO:0051087">
    <property type="term" value="F:protein-folding chaperone binding"/>
    <property type="evidence" value="ECO:0007669"/>
    <property type="project" value="InterPro"/>
</dbReference>
<accession>A0A7E4UXZ7</accession>
<dbReference type="Gene3D" id="3.10.20.90">
    <property type="entry name" value="Phosphatidylinositol 3-kinase Catalytic Subunit, Chain A, domain 1"/>
    <property type="match status" value="1"/>
</dbReference>
<dbReference type="SUPFAM" id="SSF54236">
    <property type="entry name" value="Ubiquitin-like"/>
    <property type="match status" value="1"/>
</dbReference>
<protein>
    <submittedName>
        <fullName evidence="3">Ubiquitin-like domain-containing protein</fullName>
    </submittedName>
</protein>
<evidence type="ECO:0000313" key="3">
    <source>
        <dbReference type="WBParaSite" id="Pan_g14174.t1"/>
    </source>
</evidence>
<reference evidence="3" key="2">
    <citation type="submission" date="2020-10" db="UniProtKB">
        <authorList>
            <consortium name="WormBaseParasite"/>
        </authorList>
    </citation>
    <scope>IDENTIFICATION</scope>
</reference>
<dbReference type="Proteomes" id="UP000492821">
    <property type="component" value="Unassembled WGS sequence"/>
</dbReference>
<sequence length="245" mass="28126">MNCFSFCSRRPPPQQGYQLMTTSITLMLAGEPLTLTVANEPAPDYADAPEASSNDGAFPVLHTVGELRSLITENTKFDGETMKLIYKGRMLSNDANEHLSKYTFQNGDKVMGLGKQKVVPVEDKGLQALRKYEKDQLVKLGKTYDELKADMAMLEQNFLSTSMTHEMITKLWKRVLQFNDTSEKHLIAIDAIQIFDDDTPDNMRQRNREVRKTMINGIQDYLNFNDKFKFRLEQLKDAQAERERN</sequence>
<evidence type="ECO:0000313" key="2">
    <source>
        <dbReference type="Proteomes" id="UP000492821"/>
    </source>
</evidence>
<dbReference type="CDD" id="cd17039">
    <property type="entry name" value="Ubl_ubiquitin_like"/>
    <property type="match status" value="1"/>
</dbReference>
<dbReference type="PROSITE" id="PS50053">
    <property type="entry name" value="UBIQUITIN_2"/>
    <property type="match status" value="1"/>
</dbReference>
<dbReference type="InterPro" id="IPR029071">
    <property type="entry name" value="Ubiquitin-like_domsf"/>
</dbReference>
<proteinExistence type="predicted"/>
<dbReference type="Gene3D" id="1.20.58.120">
    <property type="entry name" value="BAG domain"/>
    <property type="match status" value="1"/>
</dbReference>
<organism evidence="2 3">
    <name type="scientific">Panagrellus redivivus</name>
    <name type="common">Microworm</name>
    <dbReference type="NCBI Taxonomy" id="6233"/>
    <lineage>
        <taxon>Eukaryota</taxon>
        <taxon>Metazoa</taxon>
        <taxon>Ecdysozoa</taxon>
        <taxon>Nematoda</taxon>
        <taxon>Chromadorea</taxon>
        <taxon>Rhabditida</taxon>
        <taxon>Tylenchina</taxon>
        <taxon>Panagrolaimomorpha</taxon>
        <taxon>Panagrolaimoidea</taxon>
        <taxon>Panagrolaimidae</taxon>
        <taxon>Panagrellus</taxon>
    </lineage>
</organism>
<dbReference type="InterPro" id="IPR000626">
    <property type="entry name" value="Ubiquitin-like_dom"/>
</dbReference>
<dbReference type="Pfam" id="PF00240">
    <property type="entry name" value="ubiquitin"/>
    <property type="match status" value="1"/>
</dbReference>